<keyword evidence="7 10" id="KW-0067">ATP-binding</keyword>
<dbReference type="InterPro" id="IPR014729">
    <property type="entry name" value="Rossmann-like_a/b/a_fold"/>
</dbReference>
<gene>
    <name evidence="10" type="primary">nadD</name>
    <name evidence="12" type="ORF">SAMN02745163_00366</name>
</gene>
<accession>A0A1M6BHX8</accession>
<keyword evidence="6 10" id="KW-0547">Nucleotide-binding</keyword>
<keyword evidence="4 10" id="KW-0808">Transferase</keyword>
<dbReference type="CDD" id="cd02165">
    <property type="entry name" value="NMNAT"/>
    <property type="match status" value="1"/>
</dbReference>
<dbReference type="OrthoDB" id="5295945at2"/>
<evidence type="ECO:0000256" key="6">
    <source>
        <dbReference type="ARBA" id="ARBA00022741"/>
    </source>
</evidence>
<evidence type="ECO:0000313" key="12">
    <source>
        <dbReference type="EMBL" id="SHI48311.1"/>
    </source>
</evidence>
<dbReference type="GO" id="GO:0004515">
    <property type="term" value="F:nicotinate-nucleotide adenylyltransferase activity"/>
    <property type="evidence" value="ECO:0007669"/>
    <property type="project" value="UniProtKB-UniRule"/>
</dbReference>
<evidence type="ECO:0000256" key="3">
    <source>
        <dbReference type="ARBA" id="ARBA00022642"/>
    </source>
</evidence>
<organism evidence="12 13">
    <name type="scientific">Clostridium cavendishii DSM 21758</name>
    <dbReference type="NCBI Taxonomy" id="1121302"/>
    <lineage>
        <taxon>Bacteria</taxon>
        <taxon>Bacillati</taxon>
        <taxon>Bacillota</taxon>
        <taxon>Clostridia</taxon>
        <taxon>Eubacteriales</taxon>
        <taxon>Clostridiaceae</taxon>
        <taxon>Clostridium</taxon>
    </lineage>
</organism>
<dbReference type="HAMAP" id="MF_00244">
    <property type="entry name" value="NaMN_adenylyltr"/>
    <property type="match status" value="1"/>
</dbReference>
<protein>
    <recommendedName>
        <fullName evidence="10">Probable nicotinate-nucleotide adenylyltransferase</fullName>
        <ecNumber evidence="10">2.7.7.18</ecNumber>
    </recommendedName>
    <alternativeName>
        <fullName evidence="10">Deamido-NAD(+) diphosphorylase</fullName>
    </alternativeName>
    <alternativeName>
        <fullName evidence="10">Deamido-NAD(+) pyrophosphorylase</fullName>
    </alternativeName>
    <alternativeName>
        <fullName evidence="10">Nicotinate mononucleotide adenylyltransferase</fullName>
        <shortName evidence="10">NaMN adenylyltransferase</shortName>
    </alternativeName>
</protein>
<keyword evidence="5 10" id="KW-0548">Nucleotidyltransferase</keyword>
<dbReference type="SUPFAM" id="SSF52374">
    <property type="entry name" value="Nucleotidylyl transferase"/>
    <property type="match status" value="1"/>
</dbReference>
<dbReference type="GO" id="GO:0009435">
    <property type="term" value="P:NAD+ biosynthetic process"/>
    <property type="evidence" value="ECO:0007669"/>
    <property type="project" value="UniProtKB-UniRule"/>
</dbReference>
<evidence type="ECO:0000256" key="10">
    <source>
        <dbReference type="HAMAP-Rule" id="MF_00244"/>
    </source>
</evidence>
<evidence type="ECO:0000256" key="9">
    <source>
        <dbReference type="ARBA" id="ARBA00048721"/>
    </source>
</evidence>
<dbReference type="Proteomes" id="UP000184310">
    <property type="component" value="Unassembled WGS sequence"/>
</dbReference>
<feature type="domain" description="Cytidyltransferase-like" evidence="11">
    <location>
        <begin position="6"/>
        <end position="174"/>
    </location>
</feature>
<dbReference type="UniPathway" id="UPA00253">
    <property type="reaction ID" value="UER00332"/>
</dbReference>
<dbReference type="PANTHER" id="PTHR39321">
    <property type="entry name" value="NICOTINATE-NUCLEOTIDE ADENYLYLTRANSFERASE-RELATED"/>
    <property type="match status" value="1"/>
</dbReference>
<evidence type="ECO:0000256" key="4">
    <source>
        <dbReference type="ARBA" id="ARBA00022679"/>
    </source>
</evidence>
<comment type="function">
    <text evidence="1 10">Catalyzes the reversible adenylation of nicotinate mononucleotide (NaMN) to nicotinic acid adenine dinucleotide (NaAD).</text>
</comment>
<keyword evidence="8 10" id="KW-0520">NAD</keyword>
<dbReference type="InterPro" id="IPR004821">
    <property type="entry name" value="Cyt_trans-like"/>
</dbReference>
<sequence length="200" mass="23477">MRKIGVLGGTFDPIHFGHMYIAYEAYKKLGLEEIIFMPGGNPPHKRGNEVTDGILRYEMVEKAISDYSFFTISDYEIRKETLSYTYETLRYLKETNKDSELYFITGADCLINIDKWRNVQNIMETCNFVVFKRPGYSKNEIISQKEKVEERYNTNIIYLDLLNMEISSSLIRDRVRAGLCIDFFVPINVRNIISKENLYK</sequence>
<dbReference type="STRING" id="1121302.SAMN02745163_00366"/>
<evidence type="ECO:0000313" key="13">
    <source>
        <dbReference type="Proteomes" id="UP000184310"/>
    </source>
</evidence>
<dbReference type="RefSeq" id="WP_072984691.1">
    <property type="nucleotide sequence ID" value="NZ_FQZB01000003.1"/>
</dbReference>
<evidence type="ECO:0000256" key="2">
    <source>
        <dbReference type="ARBA" id="ARBA00005019"/>
    </source>
</evidence>
<dbReference type="Pfam" id="PF01467">
    <property type="entry name" value="CTP_transf_like"/>
    <property type="match status" value="1"/>
</dbReference>
<keyword evidence="3 10" id="KW-0662">Pyridine nucleotide biosynthesis</keyword>
<evidence type="ECO:0000256" key="1">
    <source>
        <dbReference type="ARBA" id="ARBA00002324"/>
    </source>
</evidence>
<dbReference type="InterPro" id="IPR005248">
    <property type="entry name" value="NadD/NMNAT"/>
</dbReference>
<proteinExistence type="inferred from homology"/>
<dbReference type="EMBL" id="FQZB01000003">
    <property type="protein sequence ID" value="SHI48311.1"/>
    <property type="molecule type" value="Genomic_DNA"/>
</dbReference>
<evidence type="ECO:0000256" key="5">
    <source>
        <dbReference type="ARBA" id="ARBA00022695"/>
    </source>
</evidence>
<dbReference type="NCBIfam" id="NF000840">
    <property type="entry name" value="PRK00071.1-3"/>
    <property type="match status" value="1"/>
</dbReference>
<dbReference type="GO" id="GO:0005524">
    <property type="term" value="F:ATP binding"/>
    <property type="evidence" value="ECO:0007669"/>
    <property type="project" value="UniProtKB-KW"/>
</dbReference>
<dbReference type="EC" id="2.7.7.18" evidence="10"/>
<dbReference type="PANTHER" id="PTHR39321:SF3">
    <property type="entry name" value="PHOSPHOPANTETHEINE ADENYLYLTRANSFERASE"/>
    <property type="match status" value="1"/>
</dbReference>
<dbReference type="AlphaFoldDB" id="A0A1M6BHX8"/>
<dbReference type="NCBIfam" id="TIGR00482">
    <property type="entry name" value="nicotinate (nicotinamide) nucleotide adenylyltransferase"/>
    <property type="match status" value="1"/>
</dbReference>
<comment type="pathway">
    <text evidence="2 10">Cofactor biosynthesis; NAD(+) biosynthesis; deamido-NAD(+) from nicotinate D-ribonucleotide: step 1/1.</text>
</comment>
<dbReference type="Gene3D" id="3.40.50.620">
    <property type="entry name" value="HUPs"/>
    <property type="match status" value="1"/>
</dbReference>
<evidence type="ECO:0000259" key="11">
    <source>
        <dbReference type="Pfam" id="PF01467"/>
    </source>
</evidence>
<comment type="similarity">
    <text evidence="10">Belongs to the NadD family.</text>
</comment>
<reference evidence="12 13" key="1">
    <citation type="submission" date="2016-11" db="EMBL/GenBank/DDBJ databases">
        <authorList>
            <person name="Jaros S."/>
            <person name="Januszkiewicz K."/>
            <person name="Wedrychowicz H."/>
        </authorList>
    </citation>
    <scope>NUCLEOTIDE SEQUENCE [LARGE SCALE GENOMIC DNA]</scope>
    <source>
        <strain evidence="12 13">DSM 21758</strain>
    </source>
</reference>
<name>A0A1M6BHX8_9CLOT</name>
<evidence type="ECO:0000256" key="7">
    <source>
        <dbReference type="ARBA" id="ARBA00022840"/>
    </source>
</evidence>
<dbReference type="NCBIfam" id="TIGR00125">
    <property type="entry name" value="cyt_tran_rel"/>
    <property type="match status" value="1"/>
</dbReference>
<keyword evidence="13" id="KW-1185">Reference proteome</keyword>
<comment type="catalytic activity">
    <reaction evidence="9 10">
        <text>nicotinate beta-D-ribonucleotide + ATP + H(+) = deamido-NAD(+) + diphosphate</text>
        <dbReference type="Rhea" id="RHEA:22860"/>
        <dbReference type="ChEBI" id="CHEBI:15378"/>
        <dbReference type="ChEBI" id="CHEBI:30616"/>
        <dbReference type="ChEBI" id="CHEBI:33019"/>
        <dbReference type="ChEBI" id="CHEBI:57502"/>
        <dbReference type="ChEBI" id="CHEBI:58437"/>
        <dbReference type="EC" id="2.7.7.18"/>
    </reaction>
</comment>
<evidence type="ECO:0000256" key="8">
    <source>
        <dbReference type="ARBA" id="ARBA00023027"/>
    </source>
</evidence>